<name>A0A9W4WDZ2_9PEZI</name>
<reference evidence="1" key="1">
    <citation type="submission" date="2022-08" db="EMBL/GenBank/DDBJ databases">
        <authorList>
            <person name="Giroux E."/>
            <person name="Giroux E."/>
        </authorList>
    </citation>
    <scope>NUCLEOTIDE SEQUENCE</scope>
    <source>
        <strain evidence="1">H1091258</strain>
    </source>
</reference>
<comment type="caution">
    <text evidence="1">The sequence shown here is derived from an EMBL/GenBank/DDBJ whole genome shotgun (WGS) entry which is preliminary data.</text>
</comment>
<dbReference type="AlphaFoldDB" id="A0A9W4WDZ2"/>
<dbReference type="Proteomes" id="UP001152533">
    <property type="component" value="Unassembled WGS sequence"/>
</dbReference>
<organism evidence="1 2">
    <name type="scientific">Colletotrichum noveboracense</name>
    <dbReference type="NCBI Taxonomy" id="2664923"/>
    <lineage>
        <taxon>Eukaryota</taxon>
        <taxon>Fungi</taxon>
        <taxon>Dikarya</taxon>
        <taxon>Ascomycota</taxon>
        <taxon>Pezizomycotina</taxon>
        <taxon>Sordariomycetes</taxon>
        <taxon>Hypocreomycetidae</taxon>
        <taxon>Glomerellales</taxon>
        <taxon>Glomerellaceae</taxon>
        <taxon>Colletotrichum</taxon>
        <taxon>Colletotrichum gloeosporioides species complex</taxon>
    </lineage>
</organism>
<sequence>MTRSAKEVLDYIMGIFFVNNKWHEAAVKVGANPIFFGSDLKRLALGEDCRKLYVAAASMDWSGDFQYKAQLAQSLKGPRYDIGNALSRIQGADVRFTLNIQEDSDTMDDHTKVQDFASLFNQESDELTTCVLYYNKGQGHLEEFYIPGHKLPWKSLYRIPLQYSLSAESGKSLEWAVAQDPCSERMALDR</sequence>
<dbReference type="EMBL" id="CAMGZC010000010">
    <property type="protein sequence ID" value="CAI0641326.1"/>
    <property type="molecule type" value="Genomic_DNA"/>
</dbReference>
<evidence type="ECO:0000313" key="1">
    <source>
        <dbReference type="EMBL" id="CAI0641326.1"/>
    </source>
</evidence>
<gene>
    <name evidence="1" type="ORF">CGXH109_LOCUS2992</name>
</gene>
<evidence type="ECO:0000313" key="2">
    <source>
        <dbReference type="Proteomes" id="UP001152533"/>
    </source>
</evidence>
<proteinExistence type="predicted"/>
<accession>A0A9W4WDZ2</accession>
<protein>
    <submittedName>
        <fullName evidence="1">Uncharacterized protein</fullName>
    </submittedName>
</protein>
<keyword evidence="2" id="KW-1185">Reference proteome</keyword>